<dbReference type="SMART" id="SM00034">
    <property type="entry name" value="CLECT"/>
    <property type="match status" value="1"/>
</dbReference>
<dbReference type="Proteomes" id="UP000887540">
    <property type="component" value="Unplaced"/>
</dbReference>
<evidence type="ECO:0000256" key="1">
    <source>
        <dbReference type="SAM" id="SignalP"/>
    </source>
</evidence>
<protein>
    <submittedName>
        <fullName evidence="4">C-type lectin domain-containing protein</fullName>
    </submittedName>
</protein>
<feature type="domain" description="C-type lectin" evidence="2">
    <location>
        <begin position="30"/>
        <end position="148"/>
    </location>
</feature>
<dbReference type="PANTHER" id="PTHR22803">
    <property type="entry name" value="MANNOSE, PHOSPHOLIPASE, LECTIN RECEPTOR RELATED"/>
    <property type="match status" value="1"/>
</dbReference>
<sequence>MFPSLSTLTLFSFLGVIFVHACPQETLKGPDGRCYGFFPYGFNHTKSDYVCKNFYGGHLASIRNAEMDKFVRSMALDLFSGVANFWVGGKQEDKGRGWSWTDKSDFVYKNWEQGQEQGGNGYHGLAVNINTGKWHSLPEVTSLPYVCTVYYKKRIPR</sequence>
<dbReference type="PROSITE" id="PS50041">
    <property type="entry name" value="C_TYPE_LECTIN_2"/>
    <property type="match status" value="1"/>
</dbReference>
<dbReference type="Gene3D" id="3.10.100.10">
    <property type="entry name" value="Mannose-Binding Protein A, subunit A"/>
    <property type="match status" value="1"/>
</dbReference>
<evidence type="ECO:0000259" key="2">
    <source>
        <dbReference type="PROSITE" id="PS50041"/>
    </source>
</evidence>
<feature type="chain" id="PRO_5036710724" evidence="1">
    <location>
        <begin position="22"/>
        <end position="157"/>
    </location>
</feature>
<dbReference type="Pfam" id="PF00059">
    <property type="entry name" value="Lectin_C"/>
    <property type="match status" value="1"/>
</dbReference>
<keyword evidence="3" id="KW-1185">Reference proteome</keyword>
<feature type="signal peptide" evidence="1">
    <location>
        <begin position="1"/>
        <end position="21"/>
    </location>
</feature>
<keyword evidence="1" id="KW-0732">Signal</keyword>
<dbReference type="InterPro" id="IPR001304">
    <property type="entry name" value="C-type_lectin-like"/>
</dbReference>
<dbReference type="SUPFAM" id="SSF56436">
    <property type="entry name" value="C-type lectin-like"/>
    <property type="match status" value="1"/>
</dbReference>
<organism evidence="3 4">
    <name type="scientific">Acrobeloides nanus</name>
    <dbReference type="NCBI Taxonomy" id="290746"/>
    <lineage>
        <taxon>Eukaryota</taxon>
        <taxon>Metazoa</taxon>
        <taxon>Ecdysozoa</taxon>
        <taxon>Nematoda</taxon>
        <taxon>Chromadorea</taxon>
        <taxon>Rhabditida</taxon>
        <taxon>Tylenchina</taxon>
        <taxon>Cephalobomorpha</taxon>
        <taxon>Cephaloboidea</taxon>
        <taxon>Cephalobidae</taxon>
        <taxon>Acrobeloides</taxon>
    </lineage>
</organism>
<reference evidence="4" key="1">
    <citation type="submission" date="2022-11" db="UniProtKB">
        <authorList>
            <consortium name="WormBaseParasite"/>
        </authorList>
    </citation>
    <scope>IDENTIFICATION</scope>
</reference>
<proteinExistence type="predicted"/>
<evidence type="ECO:0000313" key="4">
    <source>
        <dbReference type="WBParaSite" id="ACRNAN_scaffold11057.g29992.t1"/>
    </source>
</evidence>
<dbReference type="InterPro" id="IPR016186">
    <property type="entry name" value="C-type_lectin-like/link_sf"/>
</dbReference>
<name>A0A914CIN1_9BILA</name>
<dbReference type="AlphaFoldDB" id="A0A914CIN1"/>
<dbReference type="InterPro" id="IPR050111">
    <property type="entry name" value="C-type_lectin/snaclec_domain"/>
</dbReference>
<accession>A0A914CIN1</accession>
<dbReference type="CDD" id="cd00037">
    <property type="entry name" value="CLECT"/>
    <property type="match status" value="1"/>
</dbReference>
<dbReference type="WBParaSite" id="ACRNAN_scaffold11057.g29992.t1">
    <property type="protein sequence ID" value="ACRNAN_scaffold11057.g29992.t1"/>
    <property type="gene ID" value="ACRNAN_scaffold11057.g29992"/>
</dbReference>
<evidence type="ECO:0000313" key="3">
    <source>
        <dbReference type="Proteomes" id="UP000887540"/>
    </source>
</evidence>
<dbReference type="InterPro" id="IPR016187">
    <property type="entry name" value="CTDL_fold"/>
</dbReference>